<dbReference type="EMBL" id="BAAAPK010000001">
    <property type="protein sequence ID" value="GAA1661694.1"/>
    <property type="molecule type" value="Genomic_DNA"/>
</dbReference>
<name>A0ABP4RWF0_9MICO</name>
<gene>
    <name evidence="2" type="ORF">GCM10009807_01720</name>
</gene>
<proteinExistence type="predicted"/>
<reference evidence="3" key="1">
    <citation type="journal article" date="2019" name="Int. J. Syst. Evol. Microbiol.">
        <title>The Global Catalogue of Microorganisms (GCM) 10K type strain sequencing project: providing services to taxonomists for standard genome sequencing and annotation.</title>
        <authorList>
            <consortium name="The Broad Institute Genomics Platform"/>
            <consortium name="The Broad Institute Genome Sequencing Center for Infectious Disease"/>
            <person name="Wu L."/>
            <person name="Ma J."/>
        </authorList>
    </citation>
    <scope>NUCLEOTIDE SEQUENCE [LARGE SCALE GENOMIC DNA]</scope>
    <source>
        <strain evidence="3">JCM 15575</strain>
    </source>
</reference>
<evidence type="ECO:0008006" key="4">
    <source>
        <dbReference type="Google" id="ProtNLM"/>
    </source>
</evidence>
<evidence type="ECO:0000313" key="3">
    <source>
        <dbReference type="Proteomes" id="UP001500596"/>
    </source>
</evidence>
<sequence length="224" mass="24711">MTGLEYVLIGAVLFVLATSIVMVVRQRRAELIAERQAAHSLQRMAAALQGLQSELSRAYEKPQPATDLDVSPLRVAQDGPIPLQSELERAVRDHEILHVRLMLDRAGAADLAAQRVSLEWTRTAAQRMLAANHEAGSVVDLWEYVTRDAGDGPSYTDLMGSTFDDAVVHATQVGVMPNDQADVFREWAASTRAIKRTPRGGKRPLNEDVRDHPYIHAVEREAVG</sequence>
<keyword evidence="3" id="KW-1185">Reference proteome</keyword>
<dbReference type="RefSeq" id="WP_344050636.1">
    <property type="nucleotide sequence ID" value="NZ_BAAAPK010000001.1"/>
</dbReference>
<comment type="caution">
    <text evidence="2">The sequence shown here is derived from an EMBL/GenBank/DDBJ whole genome shotgun (WGS) entry which is preliminary data.</text>
</comment>
<evidence type="ECO:0000256" key="1">
    <source>
        <dbReference type="SAM" id="Phobius"/>
    </source>
</evidence>
<dbReference type="Proteomes" id="UP001500596">
    <property type="component" value="Unassembled WGS sequence"/>
</dbReference>
<accession>A0ABP4RWF0</accession>
<feature type="transmembrane region" description="Helical" evidence="1">
    <location>
        <begin position="6"/>
        <end position="24"/>
    </location>
</feature>
<keyword evidence="1" id="KW-0472">Membrane</keyword>
<protein>
    <recommendedName>
        <fullName evidence="4">Secreted protein</fullName>
    </recommendedName>
</protein>
<keyword evidence="1" id="KW-1133">Transmembrane helix</keyword>
<organism evidence="2 3">
    <name type="scientific">Microbacterium lacus</name>
    <dbReference type="NCBI Taxonomy" id="415217"/>
    <lineage>
        <taxon>Bacteria</taxon>
        <taxon>Bacillati</taxon>
        <taxon>Actinomycetota</taxon>
        <taxon>Actinomycetes</taxon>
        <taxon>Micrococcales</taxon>
        <taxon>Microbacteriaceae</taxon>
        <taxon>Microbacterium</taxon>
    </lineage>
</organism>
<evidence type="ECO:0000313" key="2">
    <source>
        <dbReference type="EMBL" id="GAA1661694.1"/>
    </source>
</evidence>
<keyword evidence="1" id="KW-0812">Transmembrane</keyword>